<accession>A0A4R2I3H6</accession>
<evidence type="ECO:0000313" key="2">
    <source>
        <dbReference type="Proteomes" id="UP000295573"/>
    </source>
</evidence>
<gene>
    <name evidence="1" type="ORF">EV646_1212</name>
</gene>
<comment type="caution">
    <text evidence="1">The sequence shown here is derived from an EMBL/GenBank/DDBJ whole genome shotgun (WGS) entry which is preliminary data.</text>
</comment>
<evidence type="ECO:0000313" key="1">
    <source>
        <dbReference type="EMBL" id="TCO38089.1"/>
    </source>
</evidence>
<dbReference type="AlphaFoldDB" id="A0A4R2I3H6"/>
<dbReference type="RefSeq" id="WP_158291127.1">
    <property type="nucleotide sequence ID" value="NZ_SLWR01000021.1"/>
</dbReference>
<name>A0A4R2I3H6_9ACTN</name>
<dbReference type="Proteomes" id="UP000295573">
    <property type="component" value="Unassembled WGS sequence"/>
</dbReference>
<organism evidence="1 2">
    <name type="scientific">Kribbella antiqua</name>
    <dbReference type="NCBI Taxonomy" id="2512217"/>
    <lineage>
        <taxon>Bacteria</taxon>
        <taxon>Bacillati</taxon>
        <taxon>Actinomycetota</taxon>
        <taxon>Actinomycetes</taxon>
        <taxon>Propionibacteriales</taxon>
        <taxon>Kribbellaceae</taxon>
        <taxon>Kribbella</taxon>
    </lineage>
</organism>
<sequence>MSATVLYMSMSLDGCVAGPNETLQNGLGDGGVRLHEWNLGIPLDQLDGAEG</sequence>
<evidence type="ECO:0008006" key="3">
    <source>
        <dbReference type="Google" id="ProtNLM"/>
    </source>
</evidence>
<keyword evidence="2" id="KW-1185">Reference proteome</keyword>
<dbReference type="EMBL" id="SLWR01000021">
    <property type="protein sequence ID" value="TCO38089.1"/>
    <property type="molecule type" value="Genomic_DNA"/>
</dbReference>
<proteinExistence type="predicted"/>
<reference evidence="1 2" key="1">
    <citation type="journal article" date="2015" name="Stand. Genomic Sci.">
        <title>Genomic Encyclopedia of Bacterial and Archaeal Type Strains, Phase III: the genomes of soil and plant-associated and newly described type strains.</title>
        <authorList>
            <person name="Whitman W.B."/>
            <person name="Woyke T."/>
            <person name="Klenk H.P."/>
            <person name="Zhou Y."/>
            <person name="Lilburn T.G."/>
            <person name="Beck B.J."/>
            <person name="De Vos P."/>
            <person name="Vandamme P."/>
            <person name="Eisen J.A."/>
            <person name="Garrity G."/>
            <person name="Hugenholtz P."/>
            <person name="Kyrpides N.C."/>
        </authorList>
    </citation>
    <scope>NUCLEOTIDE SEQUENCE [LARGE SCALE GENOMIC DNA]</scope>
    <source>
        <strain evidence="1 2">VKM Ac-2541</strain>
    </source>
</reference>
<protein>
    <recommendedName>
        <fullName evidence="3">RibD domain-containing protein</fullName>
    </recommendedName>
</protein>